<name>A0ABR6Z7H6_9BURK</name>
<keyword evidence="1" id="KW-1133">Transmembrane helix</keyword>
<feature type="transmembrane region" description="Helical" evidence="1">
    <location>
        <begin position="116"/>
        <end position="133"/>
    </location>
</feature>
<organism evidence="2 3">
    <name type="scientific">Undibacterium umbellatum</name>
    <dbReference type="NCBI Taxonomy" id="2762300"/>
    <lineage>
        <taxon>Bacteria</taxon>
        <taxon>Pseudomonadati</taxon>
        <taxon>Pseudomonadota</taxon>
        <taxon>Betaproteobacteria</taxon>
        <taxon>Burkholderiales</taxon>
        <taxon>Oxalobacteraceae</taxon>
        <taxon>Undibacterium</taxon>
    </lineage>
</organism>
<dbReference type="Proteomes" id="UP000646911">
    <property type="component" value="Unassembled WGS sequence"/>
</dbReference>
<accession>A0ABR6Z7H6</accession>
<evidence type="ECO:0000313" key="3">
    <source>
        <dbReference type="Proteomes" id="UP000646911"/>
    </source>
</evidence>
<gene>
    <name evidence="2" type="ORF">H8L47_06160</name>
</gene>
<evidence type="ECO:0000313" key="2">
    <source>
        <dbReference type="EMBL" id="MBC3907142.1"/>
    </source>
</evidence>
<evidence type="ECO:0008006" key="4">
    <source>
        <dbReference type="Google" id="ProtNLM"/>
    </source>
</evidence>
<proteinExistence type="predicted"/>
<keyword evidence="1" id="KW-0812">Transmembrane</keyword>
<keyword evidence="3" id="KW-1185">Reference proteome</keyword>
<reference evidence="2 3" key="1">
    <citation type="submission" date="2020-08" db="EMBL/GenBank/DDBJ databases">
        <title>Novel species isolated from subtropical streams in China.</title>
        <authorList>
            <person name="Lu H."/>
        </authorList>
    </citation>
    <scope>NUCLEOTIDE SEQUENCE [LARGE SCALE GENOMIC DNA]</scope>
    <source>
        <strain evidence="2 3">NL8W</strain>
    </source>
</reference>
<dbReference type="RefSeq" id="WP_186952366.1">
    <property type="nucleotide sequence ID" value="NZ_JACOFX010000002.1"/>
</dbReference>
<evidence type="ECO:0000256" key="1">
    <source>
        <dbReference type="SAM" id="Phobius"/>
    </source>
</evidence>
<comment type="caution">
    <text evidence="2">The sequence shown here is derived from an EMBL/GenBank/DDBJ whole genome shotgun (WGS) entry which is preliminary data.</text>
</comment>
<dbReference type="EMBL" id="JACOFX010000002">
    <property type="protein sequence ID" value="MBC3907142.1"/>
    <property type="molecule type" value="Genomic_DNA"/>
</dbReference>
<sequence>MPNNANNSATRVNATVADNINHPAIPFPTGDNPPPLAKQVPAPVAEQVVEQIKEKTAETVKPVAEKLTVLTEQAASKLNASASQAVAKLCEHSEKLYVSQAKLLDTCRVQVRKQPMTILGVAIATVVALGVLFHRQPR</sequence>
<protein>
    <recommendedName>
        <fullName evidence="4">DUF883 domain-containing protein</fullName>
    </recommendedName>
</protein>
<keyword evidence="1" id="KW-0472">Membrane</keyword>